<gene>
    <name evidence="1" type="ORF">GGR34_001318</name>
</gene>
<dbReference type="GO" id="GO:0006974">
    <property type="term" value="P:DNA damage response"/>
    <property type="evidence" value="ECO:0007669"/>
    <property type="project" value="TreeGrafter"/>
</dbReference>
<organism evidence="1 2">
    <name type="scientific">Microvirga flocculans</name>
    <dbReference type="NCBI Taxonomy" id="217168"/>
    <lineage>
        <taxon>Bacteria</taxon>
        <taxon>Pseudomonadati</taxon>
        <taxon>Pseudomonadota</taxon>
        <taxon>Alphaproteobacteria</taxon>
        <taxon>Hyphomicrobiales</taxon>
        <taxon>Methylobacteriaceae</taxon>
        <taxon>Microvirga</taxon>
    </lineage>
</organism>
<dbReference type="PANTHER" id="PTHR34387:SF2">
    <property type="entry name" value="SLR1258 PROTEIN"/>
    <property type="match status" value="1"/>
</dbReference>
<dbReference type="PANTHER" id="PTHR34387">
    <property type="entry name" value="SLR1258 PROTEIN"/>
    <property type="match status" value="1"/>
</dbReference>
<reference evidence="1 2" key="1">
    <citation type="submission" date="2020-08" db="EMBL/GenBank/DDBJ databases">
        <title>Genomic Encyclopedia of Type Strains, Phase IV (KMG-IV): sequencing the most valuable type-strain genomes for metagenomic binning, comparative biology and taxonomic classification.</title>
        <authorList>
            <person name="Goeker M."/>
        </authorList>
    </citation>
    <scope>NUCLEOTIDE SEQUENCE [LARGE SCALE GENOMIC DNA]</scope>
    <source>
        <strain evidence="1 2">DSM 15743</strain>
    </source>
</reference>
<protein>
    <submittedName>
        <fullName evidence="1">Uncharacterized protein YggE</fullName>
    </submittedName>
</protein>
<comment type="caution">
    <text evidence="1">The sequence shown here is derived from an EMBL/GenBank/DDBJ whole genome shotgun (WGS) entry which is preliminary data.</text>
</comment>
<dbReference type="AlphaFoldDB" id="A0A7W6N7I1"/>
<evidence type="ECO:0000313" key="2">
    <source>
        <dbReference type="Proteomes" id="UP000519439"/>
    </source>
</evidence>
<dbReference type="InterPro" id="IPR052022">
    <property type="entry name" value="26kDa_periplasmic_antigen"/>
</dbReference>
<accession>A0A7W6N7I1</accession>
<dbReference type="Gene3D" id="3.30.110.170">
    <property type="entry name" value="Protein of unknown function (DUF541), domain 1"/>
    <property type="match status" value="1"/>
</dbReference>
<dbReference type="Gene3D" id="3.30.70.2970">
    <property type="entry name" value="Protein of unknown function (DUF541), domain 2"/>
    <property type="match status" value="1"/>
</dbReference>
<name>A0A7W6N7I1_9HYPH</name>
<proteinExistence type="predicted"/>
<evidence type="ECO:0000313" key="1">
    <source>
        <dbReference type="EMBL" id="MBB4039676.1"/>
    </source>
</evidence>
<dbReference type="RefSeq" id="WP_027317612.1">
    <property type="nucleotide sequence ID" value="NZ_JACIDC010000003.1"/>
</dbReference>
<keyword evidence="2" id="KW-1185">Reference proteome</keyword>
<dbReference type="Proteomes" id="UP000519439">
    <property type="component" value="Unassembled WGS sequence"/>
</dbReference>
<dbReference type="InterPro" id="IPR007497">
    <property type="entry name" value="SIMPL/DUF541"/>
</dbReference>
<dbReference type="Pfam" id="PF04402">
    <property type="entry name" value="SIMPL"/>
    <property type="match status" value="1"/>
</dbReference>
<dbReference type="EMBL" id="JACIDC010000003">
    <property type="protein sequence ID" value="MBB4039676.1"/>
    <property type="molecule type" value="Genomic_DNA"/>
</dbReference>
<sequence>MTVLGKGRYEVKPDLARVTVTVTTEGKTLESVGNPHQVRATRAFKVLQDVETLGVEVERSSFRVDERRVQRPIPQGPAQRYEAVVDGYMATTTFSLKSSTLDKLNEVVTRLADASLFQIESVRFQASQERAALNQARRAAMLDAKEQALAYAEPVDLELKEIVTVTDGDAEAPGGYADLPAKRASPAGSYTVQIVPPATLEFTASVNVTWRIAPRG</sequence>